<dbReference type="Proteomes" id="UP000078200">
    <property type="component" value="Unassembled WGS sequence"/>
</dbReference>
<keyword evidence="2" id="KW-1185">Reference proteome</keyword>
<reference evidence="1" key="1">
    <citation type="submission" date="2020-05" db="UniProtKB">
        <authorList>
            <consortium name="EnsemblMetazoa"/>
        </authorList>
    </citation>
    <scope>IDENTIFICATION</scope>
    <source>
        <strain evidence="1">TTRI</strain>
    </source>
</reference>
<evidence type="ECO:0000313" key="2">
    <source>
        <dbReference type="Proteomes" id="UP000078200"/>
    </source>
</evidence>
<name>A0A1A9UR78_GLOAU</name>
<proteinExistence type="predicted"/>
<protein>
    <submittedName>
        <fullName evidence="1">Uncharacterized protein</fullName>
    </submittedName>
</protein>
<dbReference type="EnsemblMetazoa" id="GAUT012776-RA">
    <property type="protein sequence ID" value="GAUT012776-PA"/>
    <property type="gene ID" value="GAUT012776"/>
</dbReference>
<sequence length="106" mass="12100">MDFENKMKFDKFVESYFQHRRQARQADKLVAGVYGEHAVLMQFAADLTLLLHYIACGEQRLFWFDLGLGYVWYGNNSSWYEVKKCFVHVSLVGGNGPTLLGVLSGA</sequence>
<dbReference type="AlphaFoldDB" id="A0A1A9UR78"/>
<dbReference type="VEuPathDB" id="VectorBase:GAUT012776"/>
<evidence type="ECO:0000313" key="1">
    <source>
        <dbReference type="EnsemblMetazoa" id="GAUT012776-PA"/>
    </source>
</evidence>
<organism evidence="1 2">
    <name type="scientific">Glossina austeni</name>
    <name type="common">Savannah tsetse fly</name>
    <dbReference type="NCBI Taxonomy" id="7395"/>
    <lineage>
        <taxon>Eukaryota</taxon>
        <taxon>Metazoa</taxon>
        <taxon>Ecdysozoa</taxon>
        <taxon>Arthropoda</taxon>
        <taxon>Hexapoda</taxon>
        <taxon>Insecta</taxon>
        <taxon>Pterygota</taxon>
        <taxon>Neoptera</taxon>
        <taxon>Endopterygota</taxon>
        <taxon>Diptera</taxon>
        <taxon>Brachycera</taxon>
        <taxon>Muscomorpha</taxon>
        <taxon>Hippoboscoidea</taxon>
        <taxon>Glossinidae</taxon>
        <taxon>Glossina</taxon>
    </lineage>
</organism>
<accession>A0A1A9UR78</accession>